<name>A0AA38C5H8_TAXCH</name>
<evidence type="ECO:0000313" key="7">
    <source>
        <dbReference type="Proteomes" id="UP000824469"/>
    </source>
</evidence>
<keyword evidence="3" id="KW-0964">Secreted</keyword>
<dbReference type="OMA" id="ECDSTMS"/>
<comment type="similarity">
    <text evidence="2">Belongs to the kiwellin family.</text>
</comment>
<dbReference type="Pfam" id="PF24300">
    <property type="entry name" value="KWL1"/>
    <property type="match status" value="1"/>
</dbReference>
<dbReference type="GO" id="GO:0005576">
    <property type="term" value="C:extracellular region"/>
    <property type="evidence" value="ECO:0007669"/>
    <property type="project" value="UniProtKB-SubCell"/>
</dbReference>
<gene>
    <name evidence="6" type="ORF">KI387_040406</name>
</gene>
<dbReference type="EMBL" id="JAHRHJ020000160">
    <property type="protein sequence ID" value="KAH9294390.1"/>
    <property type="molecule type" value="Genomic_DNA"/>
</dbReference>
<dbReference type="SUPFAM" id="SSF50685">
    <property type="entry name" value="Barwin-like endoglucanases"/>
    <property type="match status" value="1"/>
</dbReference>
<keyword evidence="4 5" id="KW-0732">Signal</keyword>
<dbReference type="InterPro" id="IPR036908">
    <property type="entry name" value="RlpA-like_sf"/>
</dbReference>
<dbReference type="InterPro" id="IPR039271">
    <property type="entry name" value="Kiwellin-like"/>
</dbReference>
<evidence type="ECO:0000256" key="1">
    <source>
        <dbReference type="ARBA" id="ARBA00004613"/>
    </source>
</evidence>
<sequence length="192" mass="20759">KMKTKMMLIVFGILLLRMVECGRPDAAGILASCNPTSYLHGNSHTCNEEHGSDCCKSGDTYPQYKCSPPVTDSTPATLTLNGFQKNEDGGGPSECDGQYHNDNDLVVALSTGWYAGGSRCHNYIQITNPGNGRSARAMVVDECDSFSGCDVDHDYQPPCNNNIVDASPGVWKALGVHNYDDVGEMQITWSQA</sequence>
<evidence type="ECO:0000313" key="6">
    <source>
        <dbReference type="EMBL" id="KAH9294390.1"/>
    </source>
</evidence>
<dbReference type="CDD" id="cd22270">
    <property type="entry name" value="DPBB_kiwellin-like"/>
    <property type="match status" value="1"/>
</dbReference>
<proteinExistence type="inferred from homology"/>
<dbReference type="PANTHER" id="PTHR33191">
    <property type="entry name" value="RIPENING-RELATED PROTEIN 2-RELATED"/>
    <property type="match status" value="1"/>
</dbReference>
<feature type="chain" id="PRO_5041301363" description="Ripening-related protein 1" evidence="5">
    <location>
        <begin position="22"/>
        <end position="192"/>
    </location>
</feature>
<feature type="non-terminal residue" evidence="6">
    <location>
        <position position="1"/>
    </location>
</feature>
<evidence type="ECO:0000256" key="3">
    <source>
        <dbReference type="ARBA" id="ARBA00022525"/>
    </source>
</evidence>
<evidence type="ECO:0000256" key="2">
    <source>
        <dbReference type="ARBA" id="ARBA00005592"/>
    </source>
</evidence>
<evidence type="ECO:0008006" key="8">
    <source>
        <dbReference type="Google" id="ProtNLM"/>
    </source>
</evidence>
<dbReference type="AlphaFoldDB" id="A0AA38C5H8"/>
<evidence type="ECO:0000256" key="4">
    <source>
        <dbReference type="ARBA" id="ARBA00022729"/>
    </source>
</evidence>
<evidence type="ECO:0000256" key="5">
    <source>
        <dbReference type="SAM" id="SignalP"/>
    </source>
</evidence>
<feature type="signal peptide" evidence="5">
    <location>
        <begin position="1"/>
        <end position="21"/>
    </location>
</feature>
<reference evidence="6 7" key="1">
    <citation type="journal article" date="2021" name="Nat. Plants">
        <title>The Taxus genome provides insights into paclitaxel biosynthesis.</title>
        <authorList>
            <person name="Xiong X."/>
            <person name="Gou J."/>
            <person name="Liao Q."/>
            <person name="Li Y."/>
            <person name="Zhou Q."/>
            <person name="Bi G."/>
            <person name="Li C."/>
            <person name="Du R."/>
            <person name="Wang X."/>
            <person name="Sun T."/>
            <person name="Guo L."/>
            <person name="Liang H."/>
            <person name="Lu P."/>
            <person name="Wu Y."/>
            <person name="Zhang Z."/>
            <person name="Ro D.K."/>
            <person name="Shang Y."/>
            <person name="Huang S."/>
            <person name="Yan J."/>
        </authorList>
    </citation>
    <scope>NUCLEOTIDE SEQUENCE [LARGE SCALE GENOMIC DNA]</scope>
    <source>
        <strain evidence="6">Ta-2019</strain>
    </source>
</reference>
<protein>
    <recommendedName>
        <fullName evidence="8">Ripening-related protein 1</fullName>
    </recommendedName>
</protein>
<comment type="caution">
    <text evidence="6">The sequence shown here is derived from an EMBL/GenBank/DDBJ whole genome shotgun (WGS) entry which is preliminary data.</text>
</comment>
<dbReference type="Proteomes" id="UP000824469">
    <property type="component" value="Unassembled WGS sequence"/>
</dbReference>
<comment type="subcellular location">
    <subcellularLocation>
        <location evidence="1">Secreted</location>
    </subcellularLocation>
</comment>
<accession>A0AA38C5H8</accession>
<dbReference type="PANTHER" id="PTHR33191:SF58">
    <property type="entry name" value="RIPENING-RELATED PROTEIN 1"/>
    <property type="match status" value="1"/>
</dbReference>
<keyword evidence="7" id="KW-1185">Reference proteome</keyword>
<dbReference type="Gene3D" id="2.40.40.10">
    <property type="entry name" value="RlpA-like domain"/>
    <property type="match status" value="1"/>
</dbReference>
<organism evidence="6 7">
    <name type="scientific">Taxus chinensis</name>
    <name type="common">Chinese yew</name>
    <name type="synonym">Taxus wallichiana var. chinensis</name>
    <dbReference type="NCBI Taxonomy" id="29808"/>
    <lineage>
        <taxon>Eukaryota</taxon>
        <taxon>Viridiplantae</taxon>
        <taxon>Streptophyta</taxon>
        <taxon>Embryophyta</taxon>
        <taxon>Tracheophyta</taxon>
        <taxon>Spermatophyta</taxon>
        <taxon>Pinopsida</taxon>
        <taxon>Pinidae</taxon>
        <taxon>Conifers II</taxon>
        <taxon>Cupressales</taxon>
        <taxon>Taxaceae</taxon>
        <taxon>Taxus</taxon>
    </lineage>
</organism>